<dbReference type="EMBL" id="LKCN02000012">
    <property type="protein sequence ID" value="RCI10410.1"/>
    <property type="molecule type" value="Genomic_DNA"/>
</dbReference>
<comment type="caution">
    <text evidence="3">The sequence shown here is derived from an EMBL/GenBank/DDBJ whole genome shotgun (WGS) entry which is preliminary data.</text>
</comment>
<keyword evidence="2" id="KW-0732">Signal</keyword>
<feature type="compositionally biased region" description="Polar residues" evidence="1">
    <location>
        <begin position="49"/>
        <end position="58"/>
    </location>
</feature>
<feature type="signal peptide" evidence="2">
    <location>
        <begin position="1"/>
        <end position="21"/>
    </location>
</feature>
<keyword evidence="4" id="KW-1185">Reference proteome</keyword>
<accession>A0A367L7L4</accession>
<name>A0A367L7L4_9HYPO</name>
<protein>
    <recommendedName>
        <fullName evidence="5">GIY-YIG domain-containing protein</fullName>
    </recommendedName>
</protein>
<dbReference type="AlphaFoldDB" id="A0A367L7L4"/>
<feature type="region of interest" description="Disordered" evidence="1">
    <location>
        <begin position="22"/>
        <end position="85"/>
    </location>
</feature>
<evidence type="ECO:0000256" key="1">
    <source>
        <dbReference type="SAM" id="MobiDB-lite"/>
    </source>
</evidence>
<reference evidence="3 4" key="1">
    <citation type="journal article" date="2015" name="BMC Genomics">
        <title>Insights from the genome of Ophiocordyceps polyrhachis-furcata to pathogenicity and host specificity in insect fungi.</title>
        <authorList>
            <person name="Wichadakul D."/>
            <person name="Kobmoo N."/>
            <person name="Ingsriswang S."/>
            <person name="Tangphatsornruang S."/>
            <person name="Chantasingh D."/>
            <person name="Luangsa-ard J.J."/>
            <person name="Eurwilaichitr L."/>
        </authorList>
    </citation>
    <scope>NUCLEOTIDE SEQUENCE [LARGE SCALE GENOMIC DNA]</scope>
    <source>
        <strain evidence="3 4">BCC 54312</strain>
    </source>
</reference>
<evidence type="ECO:0000313" key="3">
    <source>
        <dbReference type="EMBL" id="RCI10410.1"/>
    </source>
</evidence>
<gene>
    <name evidence="3" type="ORF">L249_4359</name>
</gene>
<dbReference type="OrthoDB" id="5332316at2759"/>
<organism evidence="3 4">
    <name type="scientific">Ophiocordyceps polyrhachis-furcata BCC 54312</name>
    <dbReference type="NCBI Taxonomy" id="1330021"/>
    <lineage>
        <taxon>Eukaryota</taxon>
        <taxon>Fungi</taxon>
        <taxon>Dikarya</taxon>
        <taxon>Ascomycota</taxon>
        <taxon>Pezizomycotina</taxon>
        <taxon>Sordariomycetes</taxon>
        <taxon>Hypocreomycetidae</taxon>
        <taxon>Hypocreales</taxon>
        <taxon>Ophiocordycipitaceae</taxon>
        <taxon>Ophiocordyceps</taxon>
    </lineage>
</organism>
<evidence type="ECO:0000256" key="2">
    <source>
        <dbReference type="SAM" id="SignalP"/>
    </source>
</evidence>
<sequence length="358" mass="40589">MAWLRPRLLPLLLPSSEVAFATRRPFSSAKDGGGDGEGGDGKTVEQLPPNLTTTNETQWPLLKRKNESRTKSNGKPLNPLISPDLFSPPNKPATAENSMLIIHGLSPYLYPPDFHRLGSAGWQSVIKRVQPLRDPSTLEPDVLGRYYVTFTTKTAASSYRDHLDRLHRLSRHRMYSPTSVWQSNPPPDIAVSTNPDHIESLTILPASQPLHISRNFVKKRKAWIESIVRIITALGYSYPSDDKPRIILLRAYPPNLETAALERLIQRDCTARKCSWRVSKPFPLDKDFGSDLDAEEAVHTSVAPGRAEPLEAQRCRFAFACDSDNEAHRFQRHWNQRTLFSDVEMKERHVLHATVIHW</sequence>
<feature type="chain" id="PRO_5016827402" description="GIY-YIG domain-containing protein" evidence="2">
    <location>
        <begin position="22"/>
        <end position="358"/>
    </location>
</feature>
<dbReference type="Proteomes" id="UP000253664">
    <property type="component" value="Unassembled WGS sequence"/>
</dbReference>
<evidence type="ECO:0000313" key="4">
    <source>
        <dbReference type="Proteomes" id="UP000253664"/>
    </source>
</evidence>
<evidence type="ECO:0008006" key="5">
    <source>
        <dbReference type="Google" id="ProtNLM"/>
    </source>
</evidence>
<proteinExistence type="predicted"/>